<gene>
    <name evidence="8" type="primary">yqeK</name>
    <name evidence="8" type="ORF">IAD32_09295</name>
</gene>
<comment type="catalytic activity">
    <reaction evidence="6">
        <text>P(1),P(4)-bis(5'-adenosyl) tetraphosphate + H2O = 2 ADP + 2 H(+)</text>
        <dbReference type="Rhea" id="RHEA:24252"/>
        <dbReference type="ChEBI" id="CHEBI:15377"/>
        <dbReference type="ChEBI" id="CHEBI:15378"/>
        <dbReference type="ChEBI" id="CHEBI:58141"/>
        <dbReference type="ChEBI" id="CHEBI:456216"/>
        <dbReference type="EC" id="3.6.1.41"/>
    </reaction>
</comment>
<reference evidence="8" key="1">
    <citation type="submission" date="2020-10" db="EMBL/GenBank/DDBJ databases">
        <authorList>
            <person name="Gilroy R."/>
        </authorList>
    </citation>
    <scope>NUCLEOTIDE SEQUENCE</scope>
    <source>
        <strain evidence="8">ChiSjej1B19-3389</strain>
    </source>
</reference>
<evidence type="ECO:0000256" key="1">
    <source>
        <dbReference type="ARBA" id="ARBA00012506"/>
    </source>
</evidence>
<dbReference type="InterPro" id="IPR005249">
    <property type="entry name" value="YqeK"/>
</dbReference>
<protein>
    <recommendedName>
        <fullName evidence="1">bis(5'-nucleosyl)-tetraphosphatase (symmetrical)</fullName>
        <ecNumber evidence="1">3.6.1.41</ecNumber>
    </recommendedName>
</protein>
<dbReference type="PANTHER" id="PTHR35795:SF1">
    <property type="entry name" value="BIS(5'-NUCLEOSYL)-TETRAPHOSPHATASE, SYMMETRICAL"/>
    <property type="match status" value="1"/>
</dbReference>
<keyword evidence="4 8" id="KW-0378">Hydrolase</keyword>
<evidence type="ECO:0000256" key="6">
    <source>
        <dbReference type="ARBA" id="ARBA00049417"/>
    </source>
</evidence>
<keyword evidence="5" id="KW-0408">Iron</keyword>
<dbReference type="GO" id="GO:0046872">
    <property type="term" value="F:metal ion binding"/>
    <property type="evidence" value="ECO:0007669"/>
    <property type="project" value="UniProtKB-KW"/>
</dbReference>
<dbReference type="GO" id="GO:0008803">
    <property type="term" value="F:bis(5'-nucleosyl)-tetraphosphatase (symmetrical) activity"/>
    <property type="evidence" value="ECO:0007669"/>
    <property type="project" value="UniProtKB-EC"/>
</dbReference>
<evidence type="ECO:0000313" key="8">
    <source>
        <dbReference type="EMBL" id="HIQ81447.1"/>
    </source>
</evidence>
<dbReference type="AlphaFoldDB" id="A0A9D0ZJ09"/>
<dbReference type="NCBIfam" id="TIGR00277">
    <property type="entry name" value="HDIG"/>
    <property type="match status" value="1"/>
</dbReference>
<proteinExistence type="predicted"/>
<dbReference type="CDD" id="cd00077">
    <property type="entry name" value="HDc"/>
    <property type="match status" value="1"/>
</dbReference>
<evidence type="ECO:0000256" key="2">
    <source>
        <dbReference type="ARBA" id="ARBA00022723"/>
    </source>
</evidence>
<evidence type="ECO:0000256" key="4">
    <source>
        <dbReference type="ARBA" id="ARBA00022801"/>
    </source>
</evidence>
<organism evidence="8 9">
    <name type="scientific">Candidatus Scatavimonas merdigallinarum</name>
    <dbReference type="NCBI Taxonomy" id="2840914"/>
    <lineage>
        <taxon>Bacteria</taxon>
        <taxon>Bacillati</taxon>
        <taxon>Bacillota</taxon>
        <taxon>Clostridia</taxon>
        <taxon>Eubacteriales</taxon>
        <taxon>Oscillospiraceae</taxon>
        <taxon>Oscillospiraceae incertae sedis</taxon>
        <taxon>Candidatus Scatavimonas</taxon>
    </lineage>
</organism>
<comment type="caution">
    <text evidence="8">The sequence shown here is derived from an EMBL/GenBank/DDBJ whole genome shotgun (WGS) entry which is preliminary data.</text>
</comment>
<dbReference type="EC" id="3.6.1.41" evidence="1"/>
<dbReference type="Proteomes" id="UP000886787">
    <property type="component" value="Unassembled WGS sequence"/>
</dbReference>
<accession>A0A9D0ZJ09</accession>
<sequence length="192" mass="21512">MLNREYMALIEKRMSEKRYLHSLNVAKEAARLSALYGADSAKAELAGLLHDITKETPPDEQLQIMRRSGIMLSVVEQNSQKLWHAISGAAYICDTLHIEDPDILNAVRYHTTGRAGMSLLEKVIFVADFTGAERCYDGVEIMREKAGRSLEEAMLFGLSFSIADLARRALAIDPNTLAAYNQILTENKKHDQ</sequence>
<dbReference type="Pfam" id="PF01966">
    <property type="entry name" value="HD"/>
    <property type="match status" value="1"/>
</dbReference>
<feature type="domain" description="HD" evidence="7">
    <location>
        <begin position="18"/>
        <end position="128"/>
    </location>
</feature>
<dbReference type="SUPFAM" id="SSF109604">
    <property type="entry name" value="HD-domain/PDEase-like"/>
    <property type="match status" value="1"/>
</dbReference>
<dbReference type="NCBIfam" id="TIGR00488">
    <property type="entry name" value="bis(5'-nucleosyl)-tetraphosphatase (symmetrical) YqeK"/>
    <property type="match status" value="1"/>
</dbReference>
<dbReference type="PANTHER" id="PTHR35795">
    <property type="entry name" value="SLR1885 PROTEIN"/>
    <property type="match status" value="1"/>
</dbReference>
<evidence type="ECO:0000313" key="9">
    <source>
        <dbReference type="Proteomes" id="UP000886787"/>
    </source>
</evidence>
<reference evidence="8" key="2">
    <citation type="journal article" date="2021" name="PeerJ">
        <title>Extensive microbial diversity within the chicken gut microbiome revealed by metagenomics and culture.</title>
        <authorList>
            <person name="Gilroy R."/>
            <person name="Ravi A."/>
            <person name="Getino M."/>
            <person name="Pursley I."/>
            <person name="Horton D.L."/>
            <person name="Alikhan N.F."/>
            <person name="Baker D."/>
            <person name="Gharbi K."/>
            <person name="Hall N."/>
            <person name="Watson M."/>
            <person name="Adriaenssens E.M."/>
            <person name="Foster-Nyarko E."/>
            <person name="Jarju S."/>
            <person name="Secka A."/>
            <person name="Antonio M."/>
            <person name="Oren A."/>
            <person name="Chaudhuri R.R."/>
            <person name="La Ragione R."/>
            <person name="Hildebrand F."/>
            <person name="Pallen M.J."/>
        </authorList>
    </citation>
    <scope>NUCLEOTIDE SEQUENCE</scope>
    <source>
        <strain evidence="8">ChiSjej1B19-3389</strain>
    </source>
</reference>
<name>A0A9D0ZJ09_9FIRM</name>
<dbReference type="InterPro" id="IPR006674">
    <property type="entry name" value="HD_domain"/>
</dbReference>
<evidence type="ECO:0000259" key="7">
    <source>
        <dbReference type="Pfam" id="PF01966"/>
    </source>
</evidence>
<dbReference type="Gene3D" id="1.10.3210.10">
    <property type="entry name" value="Hypothetical protein af1432"/>
    <property type="match status" value="1"/>
</dbReference>
<dbReference type="EMBL" id="DVFW01000050">
    <property type="protein sequence ID" value="HIQ81447.1"/>
    <property type="molecule type" value="Genomic_DNA"/>
</dbReference>
<evidence type="ECO:0000256" key="3">
    <source>
        <dbReference type="ARBA" id="ARBA00022741"/>
    </source>
</evidence>
<keyword evidence="2" id="KW-0479">Metal-binding</keyword>
<dbReference type="InterPro" id="IPR003607">
    <property type="entry name" value="HD/PDEase_dom"/>
</dbReference>
<keyword evidence="3" id="KW-0547">Nucleotide-binding</keyword>
<dbReference type="GO" id="GO:0000166">
    <property type="term" value="F:nucleotide binding"/>
    <property type="evidence" value="ECO:0007669"/>
    <property type="project" value="UniProtKB-KW"/>
</dbReference>
<dbReference type="InterPro" id="IPR006675">
    <property type="entry name" value="HDIG_dom"/>
</dbReference>
<evidence type="ECO:0000256" key="5">
    <source>
        <dbReference type="ARBA" id="ARBA00023004"/>
    </source>
</evidence>
<dbReference type="InterPro" id="IPR051094">
    <property type="entry name" value="Diverse_Catalytic_Enzymes"/>
</dbReference>